<protein>
    <submittedName>
        <fullName evidence="2">Uncharacterized protein</fullName>
    </submittedName>
</protein>
<evidence type="ECO:0000256" key="1">
    <source>
        <dbReference type="SAM" id="SignalP"/>
    </source>
</evidence>
<dbReference type="AlphaFoldDB" id="A0A6N4THF5"/>
<sequence length="188" mass="22346">MKLKLLFLCLLLSIQPLQAKSNESYLIVSKDMPFSIIAVIDNKEHVTMHIVPDQLILPYKQSTIQVKDTKITQQFKELLETTFHLSVNHIVQLNLKNISEDMNVPYTKEKVSSFSSLCDYFKQVKDHVRIQNVLHYSDYLKSNMKISDYYDLYKVFKKENIKFDYSYLNYIIEENFYLPLDLTFHKKD</sequence>
<dbReference type="Proteomes" id="UP000464754">
    <property type="component" value="Chromosome"/>
</dbReference>
<accession>A0A6N4THF5</accession>
<keyword evidence="1" id="KW-0732">Signal</keyword>
<organism evidence="2 3">
    <name type="scientific">Amedibacterium intestinale</name>
    <dbReference type="NCBI Taxonomy" id="2583452"/>
    <lineage>
        <taxon>Bacteria</taxon>
        <taxon>Bacillati</taxon>
        <taxon>Bacillota</taxon>
        <taxon>Erysipelotrichia</taxon>
        <taxon>Erysipelotrichales</taxon>
        <taxon>Erysipelotrichaceae</taxon>
        <taxon>Amedibacterium</taxon>
    </lineage>
</organism>
<proteinExistence type="predicted"/>
<dbReference type="RefSeq" id="WP_115715326.1">
    <property type="nucleotide sequence ID" value="NZ_AP019695.1"/>
</dbReference>
<gene>
    <name evidence="2" type="ORF">Aargi30884_10500</name>
</gene>
<name>A0A6N4THF5_9FIRM</name>
<dbReference type="KEGG" id="aarg:Aargi30884_10500"/>
<keyword evidence="3" id="KW-1185">Reference proteome</keyword>
<feature type="chain" id="PRO_5026937679" evidence="1">
    <location>
        <begin position="20"/>
        <end position="188"/>
    </location>
</feature>
<evidence type="ECO:0000313" key="2">
    <source>
        <dbReference type="EMBL" id="BBK22147.1"/>
    </source>
</evidence>
<reference evidence="3" key="1">
    <citation type="submission" date="2019-05" db="EMBL/GenBank/DDBJ databases">
        <title>Complete genome sequencing of Absiella argi strain JCM 30884.</title>
        <authorList>
            <person name="Sakamoto M."/>
            <person name="Murakami T."/>
            <person name="Mori H."/>
        </authorList>
    </citation>
    <scope>NUCLEOTIDE SEQUENCE [LARGE SCALE GENOMIC DNA]</scope>
    <source>
        <strain evidence="3">JCM 30884</strain>
    </source>
</reference>
<dbReference type="EMBL" id="AP019695">
    <property type="protein sequence ID" value="BBK22147.1"/>
    <property type="molecule type" value="Genomic_DNA"/>
</dbReference>
<feature type="signal peptide" evidence="1">
    <location>
        <begin position="1"/>
        <end position="19"/>
    </location>
</feature>
<evidence type="ECO:0000313" key="3">
    <source>
        <dbReference type="Proteomes" id="UP000464754"/>
    </source>
</evidence>